<dbReference type="PROSITE" id="PS51450">
    <property type="entry name" value="LRR"/>
    <property type="match status" value="3"/>
</dbReference>
<dbReference type="InterPro" id="IPR032675">
    <property type="entry name" value="LRR_dom_sf"/>
</dbReference>
<dbReference type="InterPro" id="IPR050328">
    <property type="entry name" value="Dev_Immune_Receptor"/>
</dbReference>
<dbReference type="InterPro" id="IPR003591">
    <property type="entry name" value="Leu-rich_rpt_typical-subtyp"/>
</dbReference>
<keyword evidence="4" id="KW-0175">Coiled coil</keyword>
<keyword evidence="1" id="KW-0433">Leucine-rich repeat</keyword>
<evidence type="ECO:0000313" key="7">
    <source>
        <dbReference type="Proteomes" id="UP000261420"/>
    </source>
</evidence>
<dbReference type="AlphaFoldDB" id="A0A3B4VEP4"/>
<evidence type="ECO:0000256" key="2">
    <source>
        <dbReference type="ARBA" id="ARBA00022729"/>
    </source>
</evidence>
<evidence type="ECO:0000256" key="4">
    <source>
        <dbReference type="SAM" id="Coils"/>
    </source>
</evidence>
<evidence type="ECO:0000256" key="1">
    <source>
        <dbReference type="ARBA" id="ARBA00022614"/>
    </source>
</evidence>
<evidence type="ECO:0000313" key="6">
    <source>
        <dbReference type="Ensembl" id="ENSSDUP00000028315.1"/>
    </source>
</evidence>
<keyword evidence="3" id="KW-0677">Repeat</keyword>
<dbReference type="InterPro" id="IPR001611">
    <property type="entry name" value="Leu-rich_rpt"/>
</dbReference>
<reference evidence="6" key="2">
    <citation type="submission" date="2025-09" db="UniProtKB">
        <authorList>
            <consortium name="Ensembl"/>
        </authorList>
    </citation>
    <scope>IDENTIFICATION</scope>
</reference>
<dbReference type="GO" id="GO:0005615">
    <property type="term" value="C:extracellular space"/>
    <property type="evidence" value="ECO:0007669"/>
    <property type="project" value="TreeGrafter"/>
</dbReference>
<dbReference type="GeneTree" id="ENSGT00940000170679"/>
<dbReference type="SMART" id="SM00369">
    <property type="entry name" value="LRR_TYP"/>
    <property type="match status" value="3"/>
</dbReference>
<feature type="region of interest" description="Disordered" evidence="5">
    <location>
        <begin position="380"/>
        <end position="483"/>
    </location>
</feature>
<dbReference type="Pfam" id="PF00560">
    <property type="entry name" value="LRR_1"/>
    <property type="match status" value="1"/>
</dbReference>
<reference evidence="6" key="1">
    <citation type="submission" date="2025-08" db="UniProtKB">
        <authorList>
            <consortium name="Ensembl"/>
        </authorList>
    </citation>
    <scope>IDENTIFICATION</scope>
</reference>
<organism evidence="6 7">
    <name type="scientific">Seriola dumerili</name>
    <name type="common">Greater amberjack</name>
    <name type="synonym">Caranx dumerili</name>
    <dbReference type="NCBI Taxonomy" id="41447"/>
    <lineage>
        <taxon>Eukaryota</taxon>
        <taxon>Metazoa</taxon>
        <taxon>Chordata</taxon>
        <taxon>Craniata</taxon>
        <taxon>Vertebrata</taxon>
        <taxon>Euteleostomi</taxon>
        <taxon>Actinopterygii</taxon>
        <taxon>Neopterygii</taxon>
        <taxon>Teleostei</taxon>
        <taxon>Neoteleostei</taxon>
        <taxon>Acanthomorphata</taxon>
        <taxon>Carangaria</taxon>
        <taxon>Carangiformes</taxon>
        <taxon>Carangidae</taxon>
        <taxon>Seriola</taxon>
    </lineage>
</organism>
<dbReference type="SUPFAM" id="SSF52058">
    <property type="entry name" value="L domain-like"/>
    <property type="match status" value="1"/>
</dbReference>
<keyword evidence="2" id="KW-0732">Signal</keyword>
<feature type="compositionally biased region" description="Acidic residues" evidence="5">
    <location>
        <begin position="411"/>
        <end position="423"/>
    </location>
</feature>
<dbReference type="GO" id="GO:0031012">
    <property type="term" value="C:extracellular matrix"/>
    <property type="evidence" value="ECO:0007669"/>
    <property type="project" value="TreeGrafter"/>
</dbReference>
<accession>A0A3B4VEP4</accession>
<dbReference type="Gene3D" id="3.80.10.10">
    <property type="entry name" value="Ribonuclease Inhibitor"/>
    <property type="match status" value="1"/>
</dbReference>
<dbReference type="Pfam" id="PF13855">
    <property type="entry name" value="LRR_8"/>
    <property type="match status" value="1"/>
</dbReference>
<dbReference type="Ensembl" id="ENSSDUT00000028806.1">
    <property type="protein sequence ID" value="ENSSDUP00000028315.1"/>
    <property type="gene ID" value="ENSSDUG00000020451.1"/>
</dbReference>
<feature type="coiled-coil region" evidence="4">
    <location>
        <begin position="352"/>
        <end position="379"/>
    </location>
</feature>
<sequence>MNLSELFHNLIRRWMGGAGSLRGKKDLTLCLQSAHQNYLLLLLPCYTTAHYKGGKCQRKKTPEHPGQHLCITSTMSSPEENEEIPDLQRSYVFGNSVVKPQTPHFLPEDAEPQELGEPYSTETLCLSRTKLKHVSQSILKSNTLKYLYLEGNQISSITGSLFINLPSLQWLDLRNNQIVSLPAEIGLHRSLKTLLLEGNPISELPPELGNVITLRGLNLRNCPITFPPQDIVHQGIQGILQYLRSAMVKRQVSMRKAPAELPVVEKLQLSELMGSSVEEQDESVDEDELQRFKELKQKMILLDSAELGSVAQGDRNLKSCLHPIIKRKKATTKAGIIPELRLFDTQDWKRPEERKQAAMKELKEKQAILEQRRKSQEVLRNWRTQAKITQEKKMSTRKQKKNERQKKSEEAEADLEPDVEESSDTLQRQMSTMSIKECEETRSARELERQIRAQVEKMQERRRNPRGTTSEQMAAAEQDVEEMRKLQKRLLERKRNRGRDPENCFTIFTGDTWPSFLDK</sequence>
<dbReference type="Proteomes" id="UP000261420">
    <property type="component" value="Unplaced"/>
</dbReference>
<feature type="compositionally biased region" description="Basic residues" evidence="5">
    <location>
        <begin position="395"/>
        <end position="404"/>
    </location>
</feature>
<name>A0A3B4VEP4_SERDU</name>
<dbReference type="PANTHER" id="PTHR24373:SF370">
    <property type="entry name" value="FISH-LIPS, ISOFORM E"/>
    <property type="match status" value="1"/>
</dbReference>
<feature type="compositionally biased region" description="Basic and acidic residues" evidence="5">
    <location>
        <begin position="436"/>
        <end position="462"/>
    </location>
</feature>
<dbReference type="PANTHER" id="PTHR24373">
    <property type="entry name" value="SLIT RELATED LEUCINE-RICH REPEAT NEURONAL PROTEIN"/>
    <property type="match status" value="1"/>
</dbReference>
<evidence type="ECO:0000256" key="3">
    <source>
        <dbReference type="ARBA" id="ARBA00022737"/>
    </source>
</evidence>
<feature type="compositionally biased region" description="Polar residues" evidence="5">
    <location>
        <begin position="424"/>
        <end position="434"/>
    </location>
</feature>
<protein>
    <submittedName>
        <fullName evidence="6">Leucine rich repeat containing 27</fullName>
    </submittedName>
</protein>
<dbReference type="STRING" id="41447.ENSSDUP00000028315"/>
<proteinExistence type="predicted"/>
<evidence type="ECO:0000256" key="5">
    <source>
        <dbReference type="SAM" id="MobiDB-lite"/>
    </source>
</evidence>
<keyword evidence="7" id="KW-1185">Reference proteome</keyword>